<dbReference type="RefSeq" id="WP_141338622.1">
    <property type="nucleotide sequence ID" value="NZ_JBHMAX010000028.1"/>
</dbReference>
<accession>A0ABV5V630</accession>
<gene>
    <name evidence="4" type="ORF">ACFFN0_14695</name>
</gene>
<proteinExistence type="inferred from homology"/>
<evidence type="ECO:0000313" key="4">
    <source>
        <dbReference type="EMBL" id="MFB9733294.1"/>
    </source>
</evidence>
<dbReference type="PROSITE" id="PS00061">
    <property type="entry name" value="ADH_SHORT"/>
    <property type="match status" value="1"/>
</dbReference>
<dbReference type="Proteomes" id="UP001589613">
    <property type="component" value="Unassembled WGS sequence"/>
</dbReference>
<evidence type="ECO:0000256" key="3">
    <source>
        <dbReference type="RuleBase" id="RU000363"/>
    </source>
</evidence>
<dbReference type="Gene3D" id="3.40.50.720">
    <property type="entry name" value="NAD(P)-binding Rossmann-like Domain"/>
    <property type="match status" value="1"/>
</dbReference>
<dbReference type="InterPro" id="IPR020904">
    <property type="entry name" value="Sc_DH/Rdtase_CS"/>
</dbReference>
<keyword evidence="2 4" id="KW-0560">Oxidoreductase</keyword>
<reference evidence="4 5" key="1">
    <citation type="submission" date="2024-09" db="EMBL/GenBank/DDBJ databases">
        <authorList>
            <person name="Sun Q."/>
            <person name="Mori K."/>
        </authorList>
    </citation>
    <scope>NUCLEOTIDE SEQUENCE [LARGE SCALE GENOMIC DNA]</scope>
    <source>
        <strain evidence="4 5">JCM 12763</strain>
    </source>
</reference>
<dbReference type="PANTHER" id="PTHR44196">
    <property type="entry name" value="DEHYDROGENASE/REDUCTASE SDR FAMILY MEMBER 7B"/>
    <property type="match status" value="1"/>
</dbReference>
<comment type="similarity">
    <text evidence="1 3">Belongs to the short-chain dehydrogenases/reductases (SDR) family.</text>
</comment>
<dbReference type="InterPro" id="IPR002347">
    <property type="entry name" value="SDR_fam"/>
</dbReference>
<organism evidence="4 5">
    <name type="scientific">Ornithinimicrobium kibberense</name>
    <dbReference type="NCBI Taxonomy" id="282060"/>
    <lineage>
        <taxon>Bacteria</taxon>
        <taxon>Bacillati</taxon>
        <taxon>Actinomycetota</taxon>
        <taxon>Actinomycetes</taxon>
        <taxon>Micrococcales</taxon>
        <taxon>Ornithinimicrobiaceae</taxon>
        <taxon>Ornithinimicrobium</taxon>
    </lineage>
</organism>
<dbReference type="SUPFAM" id="SSF51735">
    <property type="entry name" value="NAD(P)-binding Rossmann-fold domains"/>
    <property type="match status" value="1"/>
</dbReference>
<dbReference type="EMBL" id="JBHMAX010000028">
    <property type="protein sequence ID" value="MFB9733294.1"/>
    <property type="molecule type" value="Genomic_DNA"/>
</dbReference>
<sequence length="261" mass="27052">MTKRTPSTAHPRGRADLRDAVVLVTGAAGSIGTALRTQFAAEGAVVVGLDLVADPEAGILACDITDQEQVGAAVGQVVADHGRLDVLVNNAGISAIGTVEDHDLATHRRVLEVNHLGALACTLAALPHLRGSRGSVVTIGSVAGFAPVAGRPAYVAAKHAVTGLMEALRPELAADGVHVGLVHPTFVTTVLTTADGSRDRSTTGAPVRPDDVAAAVLDVVRLRRDRALVGRTAHLAWQASRLAPRTYARLMTRRLRQGTPG</sequence>
<dbReference type="PRINTS" id="PR00081">
    <property type="entry name" value="GDHRDH"/>
</dbReference>
<evidence type="ECO:0000313" key="5">
    <source>
        <dbReference type="Proteomes" id="UP001589613"/>
    </source>
</evidence>
<dbReference type="PANTHER" id="PTHR44196:SF1">
    <property type="entry name" value="DEHYDROGENASE_REDUCTASE SDR FAMILY MEMBER 7B"/>
    <property type="match status" value="1"/>
</dbReference>
<name>A0ABV5V630_9MICO</name>
<comment type="caution">
    <text evidence="4">The sequence shown here is derived from an EMBL/GenBank/DDBJ whole genome shotgun (WGS) entry which is preliminary data.</text>
</comment>
<evidence type="ECO:0000256" key="2">
    <source>
        <dbReference type="ARBA" id="ARBA00023002"/>
    </source>
</evidence>
<evidence type="ECO:0000256" key="1">
    <source>
        <dbReference type="ARBA" id="ARBA00006484"/>
    </source>
</evidence>
<dbReference type="InterPro" id="IPR036291">
    <property type="entry name" value="NAD(P)-bd_dom_sf"/>
</dbReference>
<keyword evidence="5" id="KW-1185">Reference proteome</keyword>
<dbReference type="Pfam" id="PF00106">
    <property type="entry name" value="adh_short"/>
    <property type="match status" value="1"/>
</dbReference>
<dbReference type="PRINTS" id="PR00080">
    <property type="entry name" value="SDRFAMILY"/>
</dbReference>
<protein>
    <submittedName>
        <fullName evidence="4">SDR family NAD(P)-dependent oxidoreductase</fullName>
        <ecNumber evidence="4">1.-.-.-</ecNumber>
    </submittedName>
</protein>
<dbReference type="GO" id="GO:0016491">
    <property type="term" value="F:oxidoreductase activity"/>
    <property type="evidence" value="ECO:0007669"/>
    <property type="project" value="UniProtKB-KW"/>
</dbReference>
<dbReference type="EC" id="1.-.-.-" evidence="4"/>